<sequence>MRGALQQLFLDRLATPSDFESLFRSWHGRSSFEAQMPGAPDPNPKPDLDCKCFRYQKETLEDINHLQHNVNFARKMFEPAEITQEMLDKARDAIAKKKEMKEEEAASIDTSSLWYAKFPEEMAKIAKSGAKVRVKRGEDENEACLVSYPDKVGARNSLRMRKKALWELCPAPGPGDKKVPDEDPLPCGGRDKLRDENFKWKPGDAIEFIGSCRSSLALRHPGMKDFDEDPDERFQMAVRDMTREHRKKMAEEAAAKEAEAKAEKEEAKEAESK</sequence>
<evidence type="ECO:0000313" key="2">
    <source>
        <dbReference type="EMBL" id="CAE7663432.1"/>
    </source>
</evidence>
<dbReference type="EMBL" id="CAJNIZ010043578">
    <property type="protein sequence ID" value="CAE7663432.1"/>
    <property type="molecule type" value="Genomic_DNA"/>
</dbReference>
<gene>
    <name evidence="2" type="ORF">SPIL2461_LOCUS18081</name>
</gene>
<dbReference type="Proteomes" id="UP000649617">
    <property type="component" value="Unassembled WGS sequence"/>
</dbReference>
<feature type="region of interest" description="Disordered" evidence="1">
    <location>
        <begin position="244"/>
        <end position="273"/>
    </location>
</feature>
<comment type="caution">
    <text evidence="2">The sequence shown here is derived from an EMBL/GenBank/DDBJ whole genome shotgun (WGS) entry which is preliminary data.</text>
</comment>
<dbReference type="OrthoDB" id="433684at2759"/>
<keyword evidence="3" id="KW-1185">Reference proteome</keyword>
<organism evidence="2 3">
    <name type="scientific">Symbiodinium pilosum</name>
    <name type="common">Dinoflagellate</name>
    <dbReference type="NCBI Taxonomy" id="2952"/>
    <lineage>
        <taxon>Eukaryota</taxon>
        <taxon>Sar</taxon>
        <taxon>Alveolata</taxon>
        <taxon>Dinophyceae</taxon>
        <taxon>Suessiales</taxon>
        <taxon>Symbiodiniaceae</taxon>
        <taxon>Symbiodinium</taxon>
    </lineage>
</organism>
<feature type="region of interest" description="Disordered" evidence="1">
    <location>
        <begin position="175"/>
        <end position="194"/>
    </location>
</feature>
<evidence type="ECO:0000256" key="1">
    <source>
        <dbReference type="SAM" id="MobiDB-lite"/>
    </source>
</evidence>
<accession>A0A812VYG9</accession>
<dbReference type="AlphaFoldDB" id="A0A812VYG9"/>
<reference evidence="2" key="1">
    <citation type="submission" date="2021-02" db="EMBL/GenBank/DDBJ databases">
        <authorList>
            <person name="Dougan E. K."/>
            <person name="Rhodes N."/>
            <person name="Thang M."/>
            <person name="Chan C."/>
        </authorList>
    </citation>
    <scope>NUCLEOTIDE SEQUENCE</scope>
</reference>
<protein>
    <submittedName>
        <fullName evidence="2">Uncharacterized protein</fullName>
    </submittedName>
</protein>
<feature type="compositionally biased region" description="Basic and acidic residues" evidence="1">
    <location>
        <begin position="249"/>
        <end position="273"/>
    </location>
</feature>
<proteinExistence type="predicted"/>
<evidence type="ECO:0000313" key="3">
    <source>
        <dbReference type="Proteomes" id="UP000649617"/>
    </source>
</evidence>
<name>A0A812VYG9_SYMPI</name>